<evidence type="ECO:0000313" key="3">
    <source>
        <dbReference type="Proteomes" id="UP001157006"/>
    </source>
</evidence>
<accession>A0AAV0YDZ9</accession>
<reference evidence="2 3" key="1">
    <citation type="submission" date="2023-01" db="EMBL/GenBank/DDBJ databases">
        <authorList>
            <person name="Kreplak J."/>
        </authorList>
    </citation>
    <scope>NUCLEOTIDE SEQUENCE [LARGE SCALE GENOMIC DNA]</scope>
</reference>
<proteinExistence type="predicted"/>
<dbReference type="AlphaFoldDB" id="A0AAV0YDZ9"/>
<dbReference type="PANTHER" id="PTHR33730">
    <property type="entry name" value="OS05G0542732 PROTEIN-RELATED"/>
    <property type="match status" value="1"/>
</dbReference>
<feature type="compositionally biased region" description="Polar residues" evidence="1">
    <location>
        <begin position="59"/>
        <end position="68"/>
    </location>
</feature>
<dbReference type="PANTHER" id="PTHR33730:SF4">
    <property type="entry name" value="OS05G0542732 PROTEIN"/>
    <property type="match status" value="1"/>
</dbReference>
<gene>
    <name evidence="2" type="ORF">VFH_U055960</name>
</gene>
<feature type="region of interest" description="Disordered" evidence="1">
    <location>
        <begin position="37"/>
        <end position="86"/>
    </location>
</feature>
<evidence type="ECO:0000313" key="2">
    <source>
        <dbReference type="EMBL" id="CAI8584041.1"/>
    </source>
</evidence>
<name>A0AAV0YDZ9_VICFA</name>
<evidence type="ECO:0000256" key="1">
    <source>
        <dbReference type="SAM" id="MobiDB-lite"/>
    </source>
</evidence>
<organism evidence="2 3">
    <name type="scientific">Vicia faba</name>
    <name type="common">Broad bean</name>
    <name type="synonym">Faba vulgaris</name>
    <dbReference type="NCBI Taxonomy" id="3906"/>
    <lineage>
        <taxon>Eukaryota</taxon>
        <taxon>Viridiplantae</taxon>
        <taxon>Streptophyta</taxon>
        <taxon>Embryophyta</taxon>
        <taxon>Tracheophyta</taxon>
        <taxon>Spermatophyta</taxon>
        <taxon>Magnoliopsida</taxon>
        <taxon>eudicotyledons</taxon>
        <taxon>Gunneridae</taxon>
        <taxon>Pentapetalae</taxon>
        <taxon>rosids</taxon>
        <taxon>fabids</taxon>
        <taxon>Fabales</taxon>
        <taxon>Fabaceae</taxon>
        <taxon>Papilionoideae</taxon>
        <taxon>50 kb inversion clade</taxon>
        <taxon>NPAAA clade</taxon>
        <taxon>Hologalegina</taxon>
        <taxon>IRL clade</taxon>
        <taxon>Fabeae</taxon>
        <taxon>Vicia</taxon>
    </lineage>
</organism>
<dbReference type="Proteomes" id="UP001157006">
    <property type="component" value="Unassembled WGS sequence"/>
</dbReference>
<comment type="caution">
    <text evidence="2">The sequence shown here is derived from an EMBL/GenBank/DDBJ whole genome shotgun (WGS) entry which is preliminary data.</text>
</comment>
<dbReference type="Pfam" id="PF15697">
    <property type="entry name" value="DUF4666"/>
    <property type="match status" value="1"/>
</dbReference>
<sequence>MASLPRSQVSFRRSGSSGLVWDDRILSGELIKLNQQQQQLKGEDDSNRNSKIEEVHAGTTIQRSNSTGAGRGYRTGKVSSPAMDPPSPKISACGFCCPFAKKSQRSKPDKRWSR</sequence>
<dbReference type="InterPro" id="IPR031421">
    <property type="entry name" value="DUF4666"/>
</dbReference>
<feature type="compositionally biased region" description="Basic and acidic residues" evidence="1">
    <location>
        <begin position="41"/>
        <end position="56"/>
    </location>
</feature>
<dbReference type="EMBL" id="CATIWC010001343">
    <property type="protein sequence ID" value="CAI8584041.1"/>
    <property type="molecule type" value="Genomic_DNA"/>
</dbReference>
<protein>
    <recommendedName>
        <fullName evidence="4">MAPK kinase substrate protein</fullName>
    </recommendedName>
</protein>
<keyword evidence="3" id="KW-1185">Reference proteome</keyword>
<evidence type="ECO:0008006" key="4">
    <source>
        <dbReference type="Google" id="ProtNLM"/>
    </source>
</evidence>